<evidence type="ECO:0000313" key="1">
    <source>
        <dbReference type="EMBL" id="CKR56209.1"/>
    </source>
</evidence>
<dbReference type="EMBL" id="CNFU01000291">
    <property type="protein sequence ID" value="CKR56209.1"/>
    <property type="molecule type" value="Genomic_DNA"/>
</dbReference>
<reference evidence="1 2" key="1">
    <citation type="submission" date="2015-03" db="EMBL/GenBank/DDBJ databases">
        <authorList>
            <consortium name="Pathogen Informatics"/>
        </authorList>
    </citation>
    <scope>NUCLEOTIDE SEQUENCE [LARGE SCALE GENOMIC DNA]</scope>
    <source>
        <strain evidence="1 2">Bir 187</strain>
    </source>
</reference>
<gene>
    <name evidence="1" type="ORF">ERS027661_01635</name>
</gene>
<sequence>MDSGLSAQQPDIADLCAGCQPRANALQVKVVGVGSVSHATSTCRTEMWRAQFVCIRISLSAPTRTWWSRAEPR</sequence>
<name>A0A654ZZB2_MYCTX</name>
<organism evidence="1 2">
    <name type="scientific">Mycobacterium tuberculosis</name>
    <dbReference type="NCBI Taxonomy" id="1773"/>
    <lineage>
        <taxon>Bacteria</taxon>
        <taxon>Bacillati</taxon>
        <taxon>Actinomycetota</taxon>
        <taxon>Actinomycetes</taxon>
        <taxon>Mycobacteriales</taxon>
        <taxon>Mycobacteriaceae</taxon>
        <taxon>Mycobacterium</taxon>
        <taxon>Mycobacterium tuberculosis complex</taxon>
    </lineage>
</organism>
<accession>A0A654ZZB2</accession>
<protein>
    <submittedName>
        <fullName evidence="1">Uncharacterized protein</fullName>
    </submittedName>
</protein>
<dbReference type="Proteomes" id="UP000049023">
    <property type="component" value="Unassembled WGS sequence"/>
</dbReference>
<proteinExistence type="predicted"/>
<dbReference type="AlphaFoldDB" id="A0A654ZZB2"/>
<evidence type="ECO:0000313" key="2">
    <source>
        <dbReference type="Proteomes" id="UP000049023"/>
    </source>
</evidence>